<comment type="subcellular location">
    <subcellularLocation>
        <location evidence="8">Cytoplasm</location>
    </subcellularLocation>
</comment>
<dbReference type="InterPro" id="IPR022450">
    <property type="entry name" value="TsaD"/>
</dbReference>
<dbReference type="RefSeq" id="WP_077832432.1">
    <property type="nucleotide sequence ID" value="NZ_CP096983.1"/>
</dbReference>
<dbReference type="EC" id="2.3.1.234" evidence="8"/>
<evidence type="ECO:0000256" key="6">
    <source>
        <dbReference type="ARBA" id="ARBA00023315"/>
    </source>
</evidence>
<dbReference type="Gene3D" id="3.30.420.40">
    <property type="match status" value="2"/>
</dbReference>
<evidence type="ECO:0000256" key="4">
    <source>
        <dbReference type="ARBA" id="ARBA00022723"/>
    </source>
</evidence>
<keyword evidence="10" id="KW-1185">Reference proteome</keyword>
<comment type="caution">
    <text evidence="8">Lacks conserved residue(s) required for the propagation of feature annotation.</text>
</comment>
<feature type="binding site" evidence="8">
    <location>
        <position position="306"/>
    </location>
    <ligand>
        <name>Fe cation</name>
        <dbReference type="ChEBI" id="CHEBI:24875"/>
    </ligand>
</feature>
<evidence type="ECO:0000256" key="2">
    <source>
        <dbReference type="ARBA" id="ARBA00022679"/>
    </source>
</evidence>
<dbReference type="InterPro" id="IPR017861">
    <property type="entry name" value="KAE1/TsaD"/>
</dbReference>
<dbReference type="STRING" id="84029.CROST_02930"/>
<keyword evidence="4 8" id="KW-0479">Metal-binding</keyword>
<evidence type="ECO:0000256" key="8">
    <source>
        <dbReference type="HAMAP-Rule" id="MF_01445"/>
    </source>
</evidence>
<accession>A0A1S8MFP0</accession>
<dbReference type="NCBIfam" id="TIGR00329">
    <property type="entry name" value="gcp_kae1"/>
    <property type="match status" value="1"/>
</dbReference>
<dbReference type="SUPFAM" id="SSF53067">
    <property type="entry name" value="Actin-like ATPase domain"/>
    <property type="match status" value="2"/>
</dbReference>
<proteinExistence type="inferred from homology"/>
<evidence type="ECO:0000313" key="9">
    <source>
        <dbReference type="EMBL" id="URZ10739.1"/>
    </source>
</evidence>
<dbReference type="GO" id="GO:0005506">
    <property type="term" value="F:iron ion binding"/>
    <property type="evidence" value="ECO:0007669"/>
    <property type="project" value="UniProtKB-UniRule"/>
</dbReference>
<dbReference type="Pfam" id="PF00814">
    <property type="entry name" value="TsaD"/>
    <property type="match status" value="1"/>
</dbReference>
<dbReference type="AlphaFoldDB" id="A0A1S8MFP0"/>
<evidence type="ECO:0000256" key="7">
    <source>
        <dbReference type="ARBA" id="ARBA00048117"/>
    </source>
</evidence>
<dbReference type="InterPro" id="IPR000905">
    <property type="entry name" value="Gcp-like_dom"/>
</dbReference>
<dbReference type="Proteomes" id="UP000190951">
    <property type="component" value="Chromosome"/>
</dbReference>
<dbReference type="GO" id="GO:0005737">
    <property type="term" value="C:cytoplasm"/>
    <property type="evidence" value="ECO:0007669"/>
    <property type="project" value="UniProtKB-SubCell"/>
</dbReference>
<feature type="binding site" evidence="8">
    <location>
        <position position="278"/>
    </location>
    <ligand>
        <name>substrate</name>
    </ligand>
</feature>
<feature type="binding site" evidence="8">
    <location>
        <position position="119"/>
    </location>
    <ligand>
        <name>Fe cation</name>
        <dbReference type="ChEBI" id="CHEBI:24875"/>
    </ligand>
</feature>
<evidence type="ECO:0000256" key="3">
    <source>
        <dbReference type="ARBA" id="ARBA00022694"/>
    </source>
</evidence>
<dbReference type="GO" id="GO:0002949">
    <property type="term" value="P:tRNA threonylcarbamoyladenosine modification"/>
    <property type="evidence" value="ECO:0007669"/>
    <property type="project" value="UniProtKB-UniRule"/>
</dbReference>
<dbReference type="NCBIfam" id="TIGR03723">
    <property type="entry name" value="T6A_TsaD_YgjD"/>
    <property type="match status" value="1"/>
</dbReference>
<feature type="binding site" evidence="8">
    <location>
        <position position="115"/>
    </location>
    <ligand>
        <name>Fe cation</name>
        <dbReference type="ChEBI" id="CHEBI:24875"/>
    </ligand>
</feature>
<feature type="binding site" evidence="8">
    <location>
        <begin position="138"/>
        <end position="142"/>
    </location>
    <ligand>
        <name>substrate</name>
    </ligand>
</feature>
<keyword evidence="2 8" id="KW-0808">Transferase</keyword>
<comment type="catalytic activity">
    <reaction evidence="7 8">
        <text>L-threonylcarbamoyladenylate + adenosine(37) in tRNA = N(6)-L-threonylcarbamoyladenosine(37) in tRNA + AMP + H(+)</text>
        <dbReference type="Rhea" id="RHEA:37059"/>
        <dbReference type="Rhea" id="RHEA-COMP:10162"/>
        <dbReference type="Rhea" id="RHEA-COMP:10163"/>
        <dbReference type="ChEBI" id="CHEBI:15378"/>
        <dbReference type="ChEBI" id="CHEBI:73682"/>
        <dbReference type="ChEBI" id="CHEBI:74411"/>
        <dbReference type="ChEBI" id="CHEBI:74418"/>
        <dbReference type="ChEBI" id="CHEBI:456215"/>
        <dbReference type="EC" id="2.3.1.234"/>
    </reaction>
</comment>
<dbReference type="KEGG" id="crw:CROST_014490"/>
<dbReference type="InterPro" id="IPR043129">
    <property type="entry name" value="ATPase_NBD"/>
</dbReference>
<keyword evidence="5 8" id="KW-0408">Iron</keyword>
<dbReference type="PANTHER" id="PTHR11735:SF6">
    <property type="entry name" value="TRNA N6-ADENOSINE THREONYLCARBAMOYLTRANSFERASE, MITOCHONDRIAL"/>
    <property type="match status" value="1"/>
</dbReference>
<dbReference type="HAMAP" id="MF_01445">
    <property type="entry name" value="TsaD"/>
    <property type="match status" value="1"/>
</dbReference>
<comment type="cofactor">
    <cofactor evidence="8">
        <name>Fe(2+)</name>
        <dbReference type="ChEBI" id="CHEBI:29033"/>
    </cofactor>
    <text evidence="8">Binds 1 Fe(2+) ion per subunit.</text>
</comment>
<comment type="function">
    <text evidence="8">Required for the formation of a threonylcarbamoyl group on adenosine at position 37 (t(6)A37) in tRNAs that read codons beginning with adenine. Is involved in the transfer of the threonylcarbamoyl moiety of threonylcarbamoyl-AMP (TC-AMP) to the N6 group of A37, together with TsaE and TsaB. TsaD likely plays a direct catalytic role in this reaction.</text>
</comment>
<dbReference type="CDD" id="cd24133">
    <property type="entry name" value="ASKHA_NBD_TsaD_bac"/>
    <property type="match status" value="1"/>
</dbReference>
<name>A0A1S8MFP0_9CLOT</name>
<evidence type="ECO:0000256" key="5">
    <source>
        <dbReference type="ARBA" id="ARBA00023004"/>
    </source>
</evidence>
<gene>
    <name evidence="8 9" type="primary">tsaD</name>
    <name evidence="9" type="ORF">CROST_014490</name>
</gene>
<sequence length="340" mass="36640">MSKDIKILAIESSCDETAAAVVVNGRKVLSNVISSQIDIHKKFGGVVPEIASRKHIENIALVVKDAIEEAGIELNDIDAVGVTYGPGLVGALLVGLQYAKGLAYSINKPLIGVNHIEGHISANFIQYPDLKPPFACLVVSGGHTFIVYMKDYGEFEVLGQTRDDAAGEAFDKIARAIGLGYPGGPKIQEMAKSGDENAIEFPRAKFHDNSLDFSFSGVKSAVLNYLNTMKMQEKEINRADVAASFQKNVVDVLVDNTIKACKIKKISRIAIAGGVASNSFLRKRMIKSGKENGIEILFPEPILCTDNAAMIGSAAYFEFKKGNIAPLDLNAIPNLKLGER</sequence>
<evidence type="ECO:0000313" key="10">
    <source>
        <dbReference type="Proteomes" id="UP000190951"/>
    </source>
</evidence>
<evidence type="ECO:0000256" key="1">
    <source>
        <dbReference type="ARBA" id="ARBA00022490"/>
    </source>
</evidence>
<feature type="binding site" evidence="8">
    <location>
        <position position="171"/>
    </location>
    <ligand>
        <name>substrate</name>
    </ligand>
</feature>
<dbReference type="PRINTS" id="PR00789">
    <property type="entry name" value="OSIALOPTASE"/>
</dbReference>
<keyword evidence="1 8" id="KW-0963">Cytoplasm</keyword>
<organism evidence="9 10">
    <name type="scientific">Clostridium felsineum</name>
    <dbReference type="NCBI Taxonomy" id="36839"/>
    <lineage>
        <taxon>Bacteria</taxon>
        <taxon>Bacillati</taxon>
        <taxon>Bacillota</taxon>
        <taxon>Clostridia</taxon>
        <taxon>Eubacteriales</taxon>
        <taxon>Clostridiaceae</taxon>
        <taxon>Clostridium</taxon>
    </lineage>
</organism>
<dbReference type="FunFam" id="3.30.420.40:FF:000012">
    <property type="entry name" value="tRNA N6-adenosine threonylcarbamoyltransferase"/>
    <property type="match status" value="1"/>
</dbReference>
<dbReference type="GO" id="GO:0061711">
    <property type="term" value="F:tRNA N(6)-L-threonylcarbamoyladenine synthase activity"/>
    <property type="evidence" value="ECO:0007669"/>
    <property type="project" value="UniProtKB-EC"/>
</dbReference>
<protein>
    <recommendedName>
        <fullName evidence="8">tRNA N6-adenosine threonylcarbamoyltransferase</fullName>
        <ecNumber evidence="8">2.3.1.234</ecNumber>
    </recommendedName>
    <alternativeName>
        <fullName evidence="8">N6-L-threonylcarbamoyladenine synthase</fullName>
        <shortName evidence="8">t(6)A synthase</shortName>
    </alternativeName>
    <alternativeName>
        <fullName evidence="8">t(6)A37 threonylcarbamoyladenosine biosynthesis protein TsaD</fullName>
    </alternativeName>
    <alternativeName>
        <fullName evidence="8">tRNA threonylcarbamoyladenosine biosynthesis protein TsaD</fullName>
    </alternativeName>
</protein>
<dbReference type="FunFam" id="3.30.420.40:FF:000040">
    <property type="entry name" value="tRNA N6-adenosine threonylcarbamoyltransferase"/>
    <property type="match status" value="1"/>
</dbReference>
<reference evidence="9 10" key="1">
    <citation type="submission" date="2022-04" db="EMBL/GenBank/DDBJ databases">
        <title>Genome sequence of C. roseum typestrain.</title>
        <authorList>
            <person name="Poehlein A."/>
            <person name="Schoch T."/>
            <person name="Duerre P."/>
            <person name="Daniel R."/>
        </authorList>
    </citation>
    <scope>NUCLEOTIDE SEQUENCE [LARGE SCALE GENOMIC DNA]</scope>
    <source>
        <strain evidence="9 10">DSM 7320</strain>
    </source>
</reference>
<dbReference type="EMBL" id="CP096983">
    <property type="protein sequence ID" value="URZ10739.1"/>
    <property type="molecule type" value="Genomic_DNA"/>
</dbReference>
<feature type="binding site" evidence="8">
    <location>
        <position position="184"/>
    </location>
    <ligand>
        <name>substrate</name>
    </ligand>
</feature>
<keyword evidence="6 8" id="KW-0012">Acyltransferase</keyword>
<dbReference type="PANTHER" id="PTHR11735">
    <property type="entry name" value="TRNA N6-ADENOSINE THREONYLCARBAMOYLTRANSFERASE"/>
    <property type="match status" value="1"/>
</dbReference>
<keyword evidence="3 8" id="KW-0819">tRNA processing</keyword>
<comment type="similarity">
    <text evidence="8">Belongs to the KAE1 / TsaD family.</text>
</comment>